<dbReference type="CDD" id="cd17535">
    <property type="entry name" value="REC_NarL-like"/>
    <property type="match status" value="1"/>
</dbReference>
<dbReference type="Gene3D" id="3.40.50.2300">
    <property type="match status" value="1"/>
</dbReference>
<evidence type="ECO:0000256" key="2">
    <source>
        <dbReference type="ARBA" id="ARBA00023015"/>
    </source>
</evidence>
<dbReference type="InterPro" id="IPR016032">
    <property type="entry name" value="Sig_transdc_resp-reg_C-effctor"/>
</dbReference>
<gene>
    <name evidence="8" type="ORF">FHX47_000022</name>
</gene>
<dbReference type="Pfam" id="PF00072">
    <property type="entry name" value="Response_reg"/>
    <property type="match status" value="1"/>
</dbReference>
<keyword evidence="4" id="KW-0804">Transcription</keyword>
<protein>
    <submittedName>
        <fullName evidence="8">DNA-binding NarL/FixJ family response regulator</fullName>
    </submittedName>
</protein>
<dbReference type="GO" id="GO:0003677">
    <property type="term" value="F:DNA binding"/>
    <property type="evidence" value="ECO:0007669"/>
    <property type="project" value="UniProtKB-KW"/>
</dbReference>
<dbReference type="PROSITE" id="PS50110">
    <property type="entry name" value="RESPONSE_REGULATORY"/>
    <property type="match status" value="1"/>
</dbReference>
<sequence length="222" mass="24123">MATMVVNIRIGIVDDDALVRAGLRMMLASDSITIVGEAADGDEALALVSRERPDLLLLDIRMPNKDGIAVTRALRKQGDTTRVLVLTTFDTDELVIAALRNGANGFLLKDTEPADIVAAIHQTMQGQPALSPAATARLIAAVRDAPDDSVHRARTLLDTLTNRERDVALAIAKGRTNQQIAQELYISLTTVKTHISALFTKLYVTNRVEIARAIYDARVNDL</sequence>
<evidence type="ECO:0000256" key="1">
    <source>
        <dbReference type="ARBA" id="ARBA00022553"/>
    </source>
</evidence>
<dbReference type="SMART" id="SM00448">
    <property type="entry name" value="REC"/>
    <property type="match status" value="1"/>
</dbReference>
<dbReference type="InterPro" id="IPR039420">
    <property type="entry name" value="WalR-like"/>
</dbReference>
<feature type="domain" description="HTH luxR-type" evidence="6">
    <location>
        <begin position="153"/>
        <end position="218"/>
    </location>
</feature>
<accession>A0A7W5TT88</accession>
<dbReference type="SUPFAM" id="SSF46894">
    <property type="entry name" value="C-terminal effector domain of the bipartite response regulators"/>
    <property type="match status" value="1"/>
</dbReference>
<name>A0A7W5TT88_9MICC</name>
<feature type="modified residue" description="4-aspartylphosphate" evidence="5">
    <location>
        <position position="59"/>
    </location>
</feature>
<evidence type="ECO:0000256" key="4">
    <source>
        <dbReference type="ARBA" id="ARBA00023163"/>
    </source>
</evidence>
<dbReference type="CDD" id="cd06170">
    <property type="entry name" value="LuxR_C_like"/>
    <property type="match status" value="1"/>
</dbReference>
<comment type="caution">
    <text evidence="8">The sequence shown here is derived from an EMBL/GenBank/DDBJ whole genome shotgun (WGS) entry which is preliminary data.</text>
</comment>
<dbReference type="EMBL" id="JACIBT010000001">
    <property type="protein sequence ID" value="MBB3666429.1"/>
    <property type="molecule type" value="Genomic_DNA"/>
</dbReference>
<organism evidence="8 9">
    <name type="scientific">Garicola koreensis</name>
    <dbReference type="NCBI Taxonomy" id="1262554"/>
    <lineage>
        <taxon>Bacteria</taxon>
        <taxon>Bacillati</taxon>
        <taxon>Actinomycetota</taxon>
        <taxon>Actinomycetes</taxon>
        <taxon>Micrococcales</taxon>
        <taxon>Micrococcaceae</taxon>
        <taxon>Garicola</taxon>
    </lineage>
</organism>
<dbReference type="PROSITE" id="PS50043">
    <property type="entry name" value="HTH_LUXR_2"/>
    <property type="match status" value="1"/>
</dbReference>
<feature type="domain" description="Response regulatory" evidence="7">
    <location>
        <begin position="9"/>
        <end position="124"/>
    </location>
</feature>
<keyword evidence="3 8" id="KW-0238">DNA-binding</keyword>
<keyword evidence="9" id="KW-1185">Reference proteome</keyword>
<keyword evidence="2" id="KW-0805">Transcription regulation</keyword>
<dbReference type="InterPro" id="IPR058245">
    <property type="entry name" value="NreC/VraR/RcsB-like_REC"/>
</dbReference>
<evidence type="ECO:0000259" key="7">
    <source>
        <dbReference type="PROSITE" id="PS50110"/>
    </source>
</evidence>
<dbReference type="PANTHER" id="PTHR43214:SF24">
    <property type="entry name" value="TRANSCRIPTIONAL REGULATORY PROTEIN NARL-RELATED"/>
    <property type="match status" value="1"/>
</dbReference>
<dbReference type="InterPro" id="IPR000792">
    <property type="entry name" value="Tscrpt_reg_LuxR_C"/>
</dbReference>
<dbReference type="AlphaFoldDB" id="A0A7W5TT88"/>
<dbReference type="SUPFAM" id="SSF52172">
    <property type="entry name" value="CheY-like"/>
    <property type="match status" value="1"/>
</dbReference>
<dbReference type="InterPro" id="IPR001789">
    <property type="entry name" value="Sig_transdc_resp-reg_receiver"/>
</dbReference>
<dbReference type="GO" id="GO:0000160">
    <property type="term" value="P:phosphorelay signal transduction system"/>
    <property type="evidence" value="ECO:0007669"/>
    <property type="project" value="InterPro"/>
</dbReference>
<dbReference type="PROSITE" id="PS00622">
    <property type="entry name" value="HTH_LUXR_1"/>
    <property type="match status" value="1"/>
</dbReference>
<dbReference type="Pfam" id="PF00196">
    <property type="entry name" value="GerE"/>
    <property type="match status" value="1"/>
</dbReference>
<keyword evidence="1 5" id="KW-0597">Phosphoprotein</keyword>
<evidence type="ECO:0000259" key="6">
    <source>
        <dbReference type="PROSITE" id="PS50043"/>
    </source>
</evidence>
<evidence type="ECO:0000256" key="5">
    <source>
        <dbReference type="PROSITE-ProRule" id="PRU00169"/>
    </source>
</evidence>
<dbReference type="Proteomes" id="UP000547528">
    <property type="component" value="Unassembled WGS sequence"/>
</dbReference>
<dbReference type="GO" id="GO:0006355">
    <property type="term" value="P:regulation of DNA-templated transcription"/>
    <property type="evidence" value="ECO:0007669"/>
    <property type="project" value="InterPro"/>
</dbReference>
<proteinExistence type="predicted"/>
<evidence type="ECO:0000256" key="3">
    <source>
        <dbReference type="ARBA" id="ARBA00023125"/>
    </source>
</evidence>
<dbReference type="PANTHER" id="PTHR43214">
    <property type="entry name" value="TWO-COMPONENT RESPONSE REGULATOR"/>
    <property type="match status" value="1"/>
</dbReference>
<evidence type="ECO:0000313" key="9">
    <source>
        <dbReference type="Proteomes" id="UP000547528"/>
    </source>
</evidence>
<dbReference type="SMART" id="SM00421">
    <property type="entry name" value="HTH_LUXR"/>
    <property type="match status" value="1"/>
</dbReference>
<dbReference type="InterPro" id="IPR011006">
    <property type="entry name" value="CheY-like_superfamily"/>
</dbReference>
<dbReference type="PRINTS" id="PR00038">
    <property type="entry name" value="HTHLUXR"/>
</dbReference>
<evidence type="ECO:0000313" key="8">
    <source>
        <dbReference type="EMBL" id="MBB3666429.1"/>
    </source>
</evidence>
<reference evidence="8 9" key="1">
    <citation type="submission" date="2020-08" db="EMBL/GenBank/DDBJ databases">
        <title>Sequencing the genomes of 1000 actinobacteria strains.</title>
        <authorList>
            <person name="Klenk H.-P."/>
        </authorList>
    </citation>
    <scope>NUCLEOTIDE SEQUENCE [LARGE SCALE GENOMIC DNA]</scope>
    <source>
        <strain evidence="8 9">DSM 28238</strain>
    </source>
</reference>